<gene>
    <name evidence="2" type="ORF">QQF64_013867</name>
</gene>
<feature type="region of interest" description="Disordered" evidence="1">
    <location>
        <begin position="1"/>
        <end position="41"/>
    </location>
</feature>
<evidence type="ECO:0000313" key="2">
    <source>
        <dbReference type="EMBL" id="KAL1255806.1"/>
    </source>
</evidence>
<evidence type="ECO:0000313" key="3">
    <source>
        <dbReference type="Proteomes" id="UP001558613"/>
    </source>
</evidence>
<name>A0ABR3LUX9_9TELE</name>
<organism evidence="2 3">
    <name type="scientific">Cirrhinus molitorella</name>
    <name type="common">mud carp</name>
    <dbReference type="NCBI Taxonomy" id="172907"/>
    <lineage>
        <taxon>Eukaryota</taxon>
        <taxon>Metazoa</taxon>
        <taxon>Chordata</taxon>
        <taxon>Craniata</taxon>
        <taxon>Vertebrata</taxon>
        <taxon>Euteleostomi</taxon>
        <taxon>Actinopterygii</taxon>
        <taxon>Neopterygii</taxon>
        <taxon>Teleostei</taxon>
        <taxon>Ostariophysi</taxon>
        <taxon>Cypriniformes</taxon>
        <taxon>Cyprinidae</taxon>
        <taxon>Labeoninae</taxon>
        <taxon>Labeonini</taxon>
        <taxon>Cirrhinus</taxon>
    </lineage>
</organism>
<protein>
    <submittedName>
        <fullName evidence="2">Uncharacterized protein</fullName>
    </submittedName>
</protein>
<comment type="caution">
    <text evidence="2">The sequence shown here is derived from an EMBL/GenBank/DDBJ whole genome shotgun (WGS) entry which is preliminary data.</text>
</comment>
<feature type="compositionally biased region" description="Polar residues" evidence="1">
    <location>
        <begin position="31"/>
        <end position="41"/>
    </location>
</feature>
<dbReference type="Proteomes" id="UP001558613">
    <property type="component" value="Unassembled WGS sequence"/>
</dbReference>
<evidence type="ECO:0000256" key="1">
    <source>
        <dbReference type="SAM" id="MobiDB-lite"/>
    </source>
</evidence>
<reference evidence="2 3" key="1">
    <citation type="submission" date="2023-09" db="EMBL/GenBank/DDBJ databases">
        <authorList>
            <person name="Wang M."/>
        </authorList>
    </citation>
    <scope>NUCLEOTIDE SEQUENCE [LARGE SCALE GENOMIC DNA]</scope>
    <source>
        <strain evidence="2">GT-2023</strain>
        <tissue evidence="2">Liver</tissue>
    </source>
</reference>
<sequence length="104" mass="11075">MRGAGTACGSVGTREQLDTARSCQAPARPSKNPSQPSQNRSFIHSEKRCNLFSSGMCSVLLSHSTFAGLCSLSGCLGSQTAQDLPLRIPRSRSWFLRDVLASSG</sequence>
<proteinExistence type="predicted"/>
<accession>A0ABR3LUX9</accession>
<dbReference type="EMBL" id="JAYMGO010000019">
    <property type="protein sequence ID" value="KAL1255806.1"/>
    <property type="molecule type" value="Genomic_DNA"/>
</dbReference>
<keyword evidence="3" id="KW-1185">Reference proteome</keyword>